<evidence type="ECO:0000313" key="1">
    <source>
        <dbReference type="EMBL" id="CDW44037.1"/>
    </source>
</evidence>
<protein>
    <submittedName>
        <fullName evidence="1">Uncharacterized protein</fullName>
    </submittedName>
</protein>
<accession>A0A0K2V1J3</accession>
<sequence>MDSCRVSVVSSNTKNIGLLSSICFYLGQYYFTFETQLTW</sequence>
<reference evidence="1" key="1">
    <citation type="submission" date="2014-05" db="EMBL/GenBank/DDBJ databases">
        <authorList>
            <person name="Chronopoulou M."/>
        </authorList>
    </citation>
    <scope>NUCLEOTIDE SEQUENCE</scope>
    <source>
        <tissue evidence="1">Whole organism</tissue>
    </source>
</reference>
<proteinExistence type="predicted"/>
<name>A0A0K2V1J3_LEPSM</name>
<dbReference type="AlphaFoldDB" id="A0A0K2V1J3"/>
<dbReference type="EMBL" id="HACA01026676">
    <property type="protein sequence ID" value="CDW44037.1"/>
    <property type="molecule type" value="Transcribed_RNA"/>
</dbReference>
<organism evidence="1">
    <name type="scientific">Lepeophtheirus salmonis</name>
    <name type="common">Salmon louse</name>
    <name type="synonym">Caligus salmonis</name>
    <dbReference type="NCBI Taxonomy" id="72036"/>
    <lineage>
        <taxon>Eukaryota</taxon>
        <taxon>Metazoa</taxon>
        <taxon>Ecdysozoa</taxon>
        <taxon>Arthropoda</taxon>
        <taxon>Crustacea</taxon>
        <taxon>Multicrustacea</taxon>
        <taxon>Hexanauplia</taxon>
        <taxon>Copepoda</taxon>
        <taxon>Siphonostomatoida</taxon>
        <taxon>Caligidae</taxon>
        <taxon>Lepeophtheirus</taxon>
    </lineage>
</organism>